<dbReference type="Pfam" id="PF00903">
    <property type="entry name" value="Glyoxalase"/>
    <property type="match status" value="1"/>
</dbReference>
<dbReference type="Proteomes" id="UP001596028">
    <property type="component" value="Unassembled WGS sequence"/>
</dbReference>
<feature type="domain" description="VOC" evidence="1">
    <location>
        <begin position="9"/>
        <end position="127"/>
    </location>
</feature>
<dbReference type="Gene3D" id="3.30.720.110">
    <property type="match status" value="1"/>
</dbReference>
<proteinExistence type="predicted"/>
<keyword evidence="3" id="KW-1185">Reference proteome</keyword>
<dbReference type="SUPFAM" id="SSF54593">
    <property type="entry name" value="Glyoxalase/Bleomycin resistance protein/Dihydroxybiphenyl dioxygenase"/>
    <property type="match status" value="1"/>
</dbReference>
<protein>
    <submittedName>
        <fullName evidence="2">VOC family protein</fullName>
    </submittedName>
</protein>
<sequence length="130" mass="14550">MTQDYKPKGHSAVTPYVIVDGADRFIEFVRNAFEAEELERHKRPDGSIQHAACRIGDAIIEIGGGTNPDFPPTRSAFHLFVKDADEVYSRALKAGARSLYEPQNHDYGERSGGIEDPFGNHWYIATNISR</sequence>
<gene>
    <name evidence="2" type="ORF">ACFO3S_11710</name>
</gene>
<comment type="caution">
    <text evidence="2">The sequence shown here is derived from an EMBL/GenBank/DDBJ whole genome shotgun (WGS) entry which is preliminary data.</text>
</comment>
<dbReference type="RefSeq" id="WP_378095673.1">
    <property type="nucleotide sequence ID" value="NZ_JBHSEP010000007.1"/>
</dbReference>
<dbReference type="PROSITE" id="PS51819">
    <property type="entry name" value="VOC"/>
    <property type="match status" value="1"/>
</dbReference>
<evidence type="ECO:0000313" key="3">
    <source>
        <dbReference type="Proteomes" id="UP001596028"/>
    </source>
</evidence>
<dbReference type="InterPro" id="IPR004360">
    <property type="entry name" value="Glyas_Fos-R_dOase_dom"/>
</dbReference>
<reference evidence="3" key="1">
    <citation type="journal article" date="2019" name="Int. J. Syst. Evol. Microbiol.">
        <title>The Global Catalogue of Microorganisms (GCM) 10K type strain sequencing project: providing services to taxonomists for standard genome sequencing and annotation.</title>
        <authorList>
            <consortium name="The Broad Institute Genomics Platform"/>
            <consortium name="The Broad Institute Genome Sequencing Center for Infectious Disease"/>
            <person name="Wu L."/>
            <person name="Ma J."/>
        </authorList>
    </citation>
    <scope>NUCLEOTIDE SEQUENCE [LARGE SCALE GENOMIC DNA]</scope>
    <source>
        <strain evidence="3">CCUG 49571</strain>
    </source>
</reference>
<dbReference type="EMBL" id="JBHSEP010000007">
    <property type="protein sequence ID" value="MFC4598906.1"/>
    <property type="molecule type" value="Genomic_DNA"/>
</dbReference>
<dbReference type="InterPro" id="IPR029068">
    <property type="entry name" value="Glyas_Bleomycin-R_OHBP_Dase"/>
</dbReference>
<dbReference type="InterPro" id="IPR037523">
    <property type="entry name" value="VOC_core"/>
</dbReference>
<dbReference type="Gene3D" id="3.30.720.120">
    <property type="match status" value="1"/>
</dbReference>
<dbReference type="PANTHER" id="PTHR34109">
    <property type="entry name" value="BNAUNNG04460D PROTEIN-RELATED"/>
    <property type="match status" value="1"/>
</dbReference>
<name>A0ABV9FDQ9_9BACL</name>
<organism evidence="2 3">
    <name type="scientific">Cohnella hongkongensis</name>
    <dbReference type="NCBI Taxonomy" id="178337"/>
    <lineage>
        <taxon>Bacteria</taxon>
        <taxon>Bacillati</taxon>
        <taxon>Bacillota</taxon>
        <taxon>Bacilli</taxon>
        <taxon>Bacillales</taxon>
        <taxon>Paenibacillaceae</taxon>
        <taxon>Cohnella</taxon>
    </lineage>
</organism>
<accession>A0ABV9FDQ9</accession>
<dbReference type="CDD" id="cd07246">
    <property type="entry name" value="VOC_like"/>
    <property type="match status" value="1"/>
</dbReference>
<dbReference type="PANTHER" id="PTHR34109:SF1">
    <property type="entry name" value="VOC DOMAIN-CONTAINING PROTEIN"/>
    <property type="match status" value="1"/>
</dbReference>
<evidence type="ECO:0000313" key="2">
    <source>
        <dbReference type="EMBL" id="MFC4598906.1"/>
    </source>
</evidence>
<evidence type="ECO:0000259" key="1">
    <source>
        <dbReference type="PROSITE" id="PS51819"/>
    </source>
</evidence>